<organism evidence="2 3">
    <name type="scientific">Plastorhodobacter daqingensis</name>
    <dbReference type="NCBI Taxonomy" id="1387281"/>
    <lineage>
        <taxon>Bacteria</taxon>
        <taxon>Pseudomonadati</taxon>
        <taxon>Pseudomonadota</taxon>
        <taxon>Alphaproteobacteria</taxon>
        <taxon>Rhodobacterales</taxon>
        <taxon>Paracoccaceae</taxon>
        <taxon>Plastorhodobacter</taxon>
    </lineage>
</organism>
<feature type="transmembrane region" description="Helical" evidence="1">
    <location>
        <begin position="15"/>
        <end position="38"/>
    </location>
</feature>
<protein>
    <submittedName>
        <fullName evidence="2">Rod shape-determining protein MreD</fullName>
    </submittedName>
</protein>
<gene>
    <name evidence="2" type="ORF">ACFQXB_03360</name>
</gene>
<sequence length="179" mass="19617">MAEQLATLRWAYRGLYLLLAAAIFFFKLLPISSLPLGIPGPDVMLCITLAWVMRRPDYLPAALIAAVYLLEDLLFMRPPGLWAFAVLLGSEFLRSRMALLREVSFAMEWIMVATVLVAMGLLNRLVLTLAMVPLVGLGPAVAQIGMTILAYPLVVALSGWAFGMRKPATGEVDALGRRL</sequence>
<dbReference type="Proteomes" id="UP001596516">
    <property type="component" value="Unassembled WGS sequence"/>
</dbReference>
<keyword evidence="1" id="KW-1133">Transmembrane helix</keyword>
<feature type="transmembrane region" description="Helical" evidence="1">
    <location>
        <begin position="140"/>
        <end position="162"/>
    </location>
</feature>
<name>A0ABW2UEY3_9RHOB</name>
<evidence type="ECO:0000313" key="3">
    <source>
        <dbReference type="Proteomes" id="UP001596516"/>
    </source>
</evidence>
<evidence type="ECO:0000313" key="2">
    <source>
        <dbReference type="EMBL" id="MFC7703232.1"/>
    </source>
</evidence>
<reference evidence="3" key="1">
    <citation type="journal article" date="2019" name="Int. J. Syst. Evol. Microbiol.">
        <title>The Global Catalogue of Microorganisms (GCM) 10K type strain sequencing project: providing services to taxonomists for standard genome sequencing and annotation.</title>
        <authorList>
            <consortium name="The Broad Institute Genomics Platform"/>
            <consortium name="The Broad Institute Genome Sequencing Center for Infectious Disease"/>
            <person name="Wu L."/>
            <person name="Ma J."/>
        </authorList>
    </citation>
    <scope>NUCLEOTIDE SEQUENCE [LARGE SCALE GENOMIC DNA]</scope>
    <source>
        <strain evidence="3">CGMCC 1.12750</strain>
    </source>
</reference>
<comment type="caution">
    <text evidence="2">The sequence shown here is derived from an EMBL/GenBank/DDBJ whole genome shotgun (WGS) entry which is preliminary data.</text>
</comment>
<dbReference type="RefSeq" id="WP_377399072.1">
    <property type="nucleotide sequence ID" value="NZ_JBHTFQ010000001.1"/>
</dbReference>
<keyword evidence="3" id="KW-1185">Reference proteome</keyword>
<feature type="transmembrane region" description="Helical" evidence="1">
    <location>
        <begin position="58"/>
        <end position="88"/>
    </location>
</feature>
<accession>A0ABW2UEY3</accession>
<proteinExistence type="predicted"/>
<dbReference type="EMBL" id="JBHTFQ010000001">
    <property type="protein sequence ID" value="MFC7703232.1"/>
    <property type="molecule type" value="Genomic_DNA"/>
</dbReference>
<evidence type="ECO:0000256" key="1">
    <source>
        <dbReference type="SAM" id="Phobius"/>
    </source>
</evidence>
<keyword evidence="1" id="KW-0472">Membrane</keyword>
<keyword evidence="1" id="KW-0812">Transmembrane</keyword>
<feature type="transmembrane region" description="Helical" evidence="1">
    <location>
        <begin position="109"/>
        <end position="134"/>
    </location>
</feature>